<evidence type="ECO:0000313" key="1">
    <source>
        <dbReference type="EMBL" id="KAK7315808.1"/>
    </source>
</evidence>
<name>A0AAN9KGG1_CANGL</name>
<dbReference type="Proteomes" id="UP001367508">
    <property type="component" value="Unassembled WGS sequence"/>
</dbReference>
<proteinExistence type="predicted"/>
<comment type="caution">
    <text evidence="1">The sequence shown here is derived from an EMBL/GenBank/DDBJ whole genome shotgun (WGS) entry which is preliminary data.</text>
</comment>
<dbReference type="EMBL" id="JAYMYQ010000008">
    <property type="protein sequence ID" value="KAK7315808.1"/>
    <property type="molecule type" value="Genomic_DNA"/>
</dbReference>
<sequence>MDPSWTYDVCSFSNKSICIYDLIMGEMVAKASGTVRHHIPIDTHDPLGTILHYYVGDSYDPNRGDGDHIIKKTSNWKHLVSHSAWFP</sequence>
<keyword evidence="2" id="KW-1185">Reference proteome</keyword>
<organism evidence="1 2">
    <name type="scientific">Canavalia gladiata</name>
    <name type="common">Sword bean</name>
    <name type="synonym">Dolichos gladiatus</name>
    <dbReference type="NCBI Taxonomy" id="3824"/>
    <lineage>
        <taxon>Eukaryota</taxon>
        <taxon>Viridiplantae</taxon>
        <taxon>Streptophyta</taxon>
        <taxon>Embryophyta</taxon>
        <taxon>Tracheophyta</taxon>
        <taxon>Spermatophyta</taxon>
        <taxon>Magnoliopsida</taxon>
        <taxon>eudicotyledons</taxon>
        <taxon>Gunneridae</taxon>
        <taxon>Pentapetalae</taxon>
        <taxon>rosids</taxon>
        <taxon>fabids</taxon>
        <taxon>Fabales</taxon>
        <taxon>Fabaceae</taxon>
        <taxon>Papilionoideae</taxon>
        <taxon>50 kb inversion clade</taxon>
        <taxon>NPAAA clade</taxon>
        <taxon>indigoferoid/millettioid clade</taxon>
        <taxon>Phaseoleae</taxon>
        <taxon>Canavalia</taxon>
    </lineage>
</organism>
<dbReference type="AlphaFoldDB" id="A0AAN9KGG1"/>
<gene>
    <name evidence="1" type="ORF">VNO77_34386</name>
</gene>
<evidence type="ECO:0000313" key="2">
    <source>
        <dbReference type="Proteomes" id="UP001367508"/>
    </source>
</evidence>
<reference evidence="1 2" key="1">
    <citation type="submission" date="2024-01" db="EMBL/GenBank/DDBJ databases">
        <title>The genomes of 5 underutilized Papilionoideae crops provide insights into root nodulation and disease resistanc.</title>
        <authorList>
            <person name="Jiang F."/>
        </authorList>
    </citation>
    <scope>NUCLEOTIDE SEQUENCE [LARGE SCALE GENOMIC DNA]</scope>
    <source>
        <strain evidence="1">LVBAO_FW01</strain>
        <tissue evidence="1">Leaves</tissue>
    </source>
</reference>
<protein>
    <submittedName>
        <fullName evidence="1">Uncharacterized protein</fullName>
    </submittedName>
</protein>
<accession>A0AAN9KGG1</accession>